<feature type="region of interest" description="Disordered" evidence="1">
    <location>
        <begin position="959"/>
        <end position="984"/>
    </location>
</feature>
<dbReference type="RefSeq" id="XP_033397747.1">
    <property type="nucleotide sequence ID" value="XM_033546200.1"/>
</dbReference>
<sequence length="1228" mass="140138">MPLDLEYVEKEEDALEELSLYRALARQLTGIPGNHEIIRNEVLHHFLRVWYNPKHPLHGDYRGIARRFDNQDAPEGFSIFQQLCFPDRANNTGCLDPVVQIITKALRICVEIYRFEADREISSNQNATRDFNPGIHYHRNFFGGSNFPICRLGTEPHLGSSLTSIVEKEDGANLIRYMLDIKQQIRDKSQNGNGQTYQHIEIKEARWWWDPKHAKLASDAVHCWNEHDSAIASFANAGYHHSEPPSGKTLKENRVFSNFTVIVKRPNEVYDALKLLKEALNRAPAQRVPVNTDFSSPQNKRELRQYVGIDAEFKTVSTTTNLDDGEYLVSVLSIAVDRHVTFMFYVLDMLQNPEDETVPALEKLFKETIFDPNLLKIWWNFQLDIYVIDTTIAHMYQKEPRDTYHVEDLHGLVYPLQEVQPTFKLTSPYFMGKRPEALKFDSSDHDCKMHAKRTDEPTLNPLEAYPRNIACPCRLGNIDLAALIGHIASDLGIGPEVNVKKVWRYPHFRLGYAKFLDTFLSGDWVLPILDWFKDAPARAVTSHHNQRADAEKTAWYRSLGPGMENDADKLGYNIGDAVLTGMSVVVGITLTFRFLTTTDDRYLLASRLFNTVFNGNLHTISRGNSQTSVDQTVYERSIPLIEDNPRLYIMPRRVDMAYFEVSPLYDAQWLVDNSYMAHEERCHQMSSDGPRFYAQPSIGPFFDPLHFTLSASIFTTSCPELPAGLTPPVVRKGRCYTDDLCELICDTRRQNLQFRYERPKGLFSAIQGQRGVYGASLCHFERVMDALNSEPPSNPMRPAEEDILHEVLRNYPTKLQHPPQLPQNWDGSQDQKFESASGRYYHGLQIAMNSLYKAQRLCGQVVAPFGKDLLDQDASDYLERIRATPEWNRPADYNLYIDDLFNYNKTTKVINLSLDAITDLFSDLARICQNYNAGRENYTRHFGQAPPQPFMSQLIQQFGSQTQPPPRPQPMLFGMQTQPPPRPQPMSPLGVRPMSPYGVQPMSSYGVQTQPPPRPQPMSPYEMQSMSPYRMQPMSPFGMQQQFGQAPPQEFPYFSPQPQPAPYPITGKRSADWALEWPAKRARIDNRPSSGAPAGPRAFNRRSNTTDTAASNLGDLSITSTGSTSPPLTRQQIRSRNWRRDVRPPRRERTPEEEDAPTQTISAPNKINTNVVIRVVATSQMGWTKTQSIEGLQELQEEEGDFQGVIEIKEEEAAVRDVAEVDVMAREL</sequence>
<dbReference type="CDD" id="cd22744">
    <property type="entry name" value="OTU"/>
    <property type="match status" value="1"/>
</dbReference>
<accession>A0A6A6BFE8</accession>
<gene>
    <name evidence="2" type="ORF">K452DRAFT_358506</name>
</gene>
<feature type="region of interest" description="Disordered" evidence="1">
    <location>
        <begin position="1082"/>
        <end position="1163"/>
    </location>
</feature>
<dbReference type="AlphaFoldDB" id="A0A6A6BFE8"/>
<dbReference type="OrthoDB" id="3641440at2759"/>
<feature type="compositionally biased region" description="Polar residues" evidence="1">
    <location>
        <begin position="1101"/>
        <end position="1111"/>
    </location>
</feature>
<dbReference type="GeneID" id="54303706"/>
<evidence type="ECO:0000313" key="3">
    <source>
        <dbReference type="Proteomes" id="UP000799438"/>
    </source>
</evidence>
<evidence type="ECO:0000313" key="2">
    <source>
        <dbReference type="EMBL" id="KAF2142035.1"/>
    </source>
</evidence>
<keyword evidence="3" id="KW-1185">Reference proteome</keyword>
<feature type="compositionally biased region" description="Basic and acidic residues" evidence="1">
    <location>
        <begin position="1138"/>
        <end position="1150"/>
    </location>
</feature>
<dbReference type="EMBL" id="ML995485">
    <property type="protein sequence ID" value="KAF2142035.1"/>
    <property type="molecule type" value="Genomic_DNA"/>
</dbReference>
<proteinExistence type="predicted"/>
<evidence type="ECO:0000256" key="1">
    <source>
        <dbReference type="SAM" id="MobiDB-lite"/>
    </source>
</evidence>
<reference evidence="2" key="1">
    <citation type="journal article" date="2020" name="Stud. Mycol.">
        <title>101 Dothideomycetes genomes: a test case for predicting lifestyles and emergence of pathogens.</title>
        <authorList>
            <person name="Haridas S."/>
            <person name="Albert R."/>
            <person name="Binder M."/>
            <person name="Bloem J."/>
            <person name="Labutti K."/>
            <person name="Salamov A."/>
            <person name="Andreopoulos B."/>
            <person name="Baker S."/>
            <person name="Barry K."/>
            <person name="Bills G."/>
            <person name="Bluhm B."/>
            <person name="Cannon C."/>
            <person name="Castanera R."/>
            <person name="Culley D."/>
            <person name="Daum C."/>
            <person name="Ezra D."/>
            <person name="Gonzalez J."/>
            <person name="Henrissat B."/>
            <person name="Kuo A."/>
            <person name="Liang C."/>
            <person name="Lipzen A."/>
            <person name="Lutzoni F."/>
            <person name="Magnuson J."/>
            <person name="Mondo S."/>
            <person name="Nolan M."/>
            <person name="Ohm R."/>
            <person name="Pangilinan J."/>
            <person name="Park H.-J."/>
            <person name="Ramirez L."/>
            <person name="Alfaro M."/>
            <person name="Sun H."/>
            <person name="Tritt A."/>
            <person name="Yoshinaga Y."/>
            <person name="Zwiers L.-H."/>
            <person name="Turgeon B."/>
            <person name="Goodwin S."/>
            <person name="Spatafora J."/>
            <person name="Crous P."/>
            <person name="Grigoriev I."/>
        </authorList>
    </citation>
    <scope>NUCLEOTIDE SEQUENCE</scope>
    <source>
        <strain evidence="2">CBS 121167</strain>
    </source>
</reference>
<feature type="region of interest" description="Disordered" evidence="1">
    <location>
        <begin position="1042"/>
        <end position="1067"/>
    </location>
</feature>
<name>A0A6A6BFE8_9PEZI</name>
<organism evidence="2 3">
    <name type="scientific">Aplosporella prunicola CBS 121167</name>
    <dbReference type="NCBI Taxonomy" id="1176127"/>
    <lineage>
        <taxon>Eukaryota</taxon>
        <taxon>Fungi</taxon>
        <taxon>Dikarya</taxon>
        <taxon>Ascomycota</taxon>
        <taxon>Pezizomycotina</taxon>
        <taxon>Dothideomycetes</taxon>
        <taxon>Dothideomycetes incertae sedis</taxon>
        <taxon>Botryosphaeriales</taxon>
        <taxon>Aplosporellaceae</taxon>
        <taxon>Aplosporella</taxon>
    </lineage>
</organism>
<dbReference type="Proteomes" id="UP000799438">
    <property type="component" value="Unassembled WGS sequence"/>
</dbReference>
<protein>
    <submittedName>
        <fullName evidence="2">Uncharacterized protein</fullName>
    </submittedName>
</protein>
<feature type="compositionally biased region" description="Polar residues" evidence="1">
    <location>
        <begin position="1117"/>
        <end position="1132"/>
    </location>
</feature>